<keyword evidence="2" id="KW-1185">Reference proteome</keyword>
<evidence type="ECO:0000313" key="3">
    <source>
        <dbReference type="WBParaSite" id="TREG1_59570.1"/>
    </source>
</evidence>
<keyword evidence="1" id="KW-0732">Signal</keyword>
<accession>A0AA85K3U7</accession>
<protein>
    <submittedName>
        <fullName evidence="3">Transposase</fullName>
    </submittedName>
</protein>
<name>A0AA85K3U7_TRIRE</name>
<feature type="signal peptide" evidence="1">
    <location>
        <begin position="1"/>
        <end position="20"/>
    </location>
</feature>
<reference evidence="3" key="2">
    <citation type="submission" date="2023-11" db="UniProtKB">
        <authorList>
            <consortium name="WormBaseParasite"/>
        </authorList>
    </citation>
    <scope>IDENTIFICATION</scope>
</reference>
<sequence length="90" mass="10416">MKFIFALSLFVLMAVVYVDARPGNDDQMLQTATEVGQKLRMLLLKVMTRARQRIADYFERDGLGEKLKSVLFILIQRLNNRLDNYASSMD</sequence>
<feature type="chain" id="PRO_5041663470" evidence="1">
    <location>
        <begin position="21"/>
        <end position="90"/>
    </location>
</feature>
<proteinExistence type="predicted"/>
<reference evidence="2" key="1">
    <citation type="submission" date="2022-06" db="EMBL/GenBank/DDBJ databases">
        <authorList>
            <person name="Berger JAMES D."/>
            <person name="Berger JAMES D."/>
        </authorList>
    </citation>
    <scope>NUCLEOTIDE SEQUENCE [LARGE SCALE GENOMIC DNA]</scope>
</reference>
<dbReference type="AlphaFoldDB" id="A0AA85K3U7"/>
<dbReference type="WBParaSite" id="TREG1_59570.1">
    <property type="protein sequence ID" value="TREG1_59570.1"/>
    <property type="gene ID" value="TREG1_59570"/>
</dbReference>
<dbReference type="Proteomes" id="UP000050795">
    <property type="component" value="Unassembled WGS sequence"/>
</dbReference>
<evidence type="ECO:0000256" key="1">
    <source>
        <dbReference type="SAM" id="SignalP"/>
    </source>
</evidence>
<evidence type="ECO:0000313" key="2">
    <source>
        <dbReference type="Proteomes" id="UP000050795"/>
    </source>
</evidence>
<organism evidence="2 3">
    <name type="scientific">Trichobilharzia regenti</name>
    <name type="common">Nasal bird schistosome</name>
    <dbReference type="NCBI Taxonomy" id="157069"/>
    <lineage>
        <taxon>Eukaryota</taxon>
        <taxon>Metazoa</taxon>
        <taxon>Spiralia</taxon>
        <taxon>Lophotrochozoa</taxon>
        <taxon>Platyhelminthes</taxon>
        <taxon>Trematoda</taxon>
        <taxon>Digenea</taxon>
        <taxon>Strigeidida</taxon>
        <taxon>Schistosomatoidea</taxon>
        <taxon>Schistosomatidae</taxon>
        <taxon>Trichobilharzia</taxon>
    </lineage>
</organism>